<sequence length="227" mass="25340">MLAMLSHVPPPVEILQSDLPWYQRFCTCRRQRESGSLLNDALAKPIAAGAAGSSTLDRLKTIKYIERYPCVVGDDRNLRVCLENLSKALDASSPEVVVASADALSSVLEKHGPKMTTAMVESVLKTSFDQLLSARIKVRNRFVDVIVILLKQHPGYASSNLLYLAQNCDELQTVCAMEAFCRVIQTRHLKLLPLKCIFHYFSIHIDSSDPSVRSYATKGVALMDFYF</sequence>
<dbReference type="InterPro" id="IPR011989">
    <property type="entry name" value="ARM-like"/>
</dbReference>
<proteinExistence type="predicted"/>
<keyword evidence="2" id="KW-1185">Reference proteome</keyword>
<comment type="caution">
    <text evidence="1">The sequence shown here is derived from an EMBL/GenBank/DDBJ whole genome shotgun (WGS) entry which is preliminary data.</text>
</comment>
<dbReference type="Proteomes" id="UP000821837">
    <property type="component" value="Chromosome 6"/>
</dbReference>
<reference evidence="1" key="2">
    <citation type="submission" date="2021-09" db="EMBL/GenBank/DDBJ databases">
        <authorList>
            <person name="Jia N."/>
            <person name="Wang J."/>
            <person name="Shi W."/>
            <person name="Du L."/>
            <person name="Sun Y."/>
            <person name="Zhan W."/>
            <person name="Jiang J."/>
            <person name="Wang Q."/>
            <person name="Zhang B."/>
            <person name="Ji P."/>
            <person name="Sakyi L.B."/>
            <person name="Cui X."/>
            <person name="Yuan T."/>
            <person name="Jiang B."/>
            <person name="Yang W."/>
            <person name="Lam T.T.-Y."/>
            <person name="Chang Q."/>
            <person name="Ding S."/>
            <person name="Wang X."/>
            <person name="Zhu J."/>
            <person name="Ruan X."/>
            <person name="Zhao L."/>
            <person name="Wei J."/>
            <person name="Que T."/>
            <person name="Du C."/>
            <person name="Cheng J."/>
            <person name="Dai P."/>
            <person name="Han X."/>
            <person name="Huang E."/>
            <person name="Gao Y."/>
            <person name="Liu J."/>
            <person name="Shao H."/>
            <person name="Ye R."/>
            <person name="Li L."/>
            <person name="Wei W."/>
            <person name="Wang X."/>
            <person name="Wang C."/>
            <person name="Huo Q."/>
            <person name="Li W."/>
            <person name="Guo W."/>
            <person name="Chen H."/>
            <person name="Chen S."/>
            <person name="Zhou L."/>
            <person name="Zhou L."/>
            <person name="Ni X."/>
            <person name="Tian J."/>
            <person name="Zhou Y."/>
            <person name="Sheng Y."/>
            <person name="Liu T."/>
            <person name="Pan Y."/>
            <person name="Xia L."/>
            <person name="Li J."/>
            <person name="Zhao F."/>
            <person name="Cao W."/>
        </authorList>
    </citation>
    <scope>NUCLEOTIDE SEQUENCE</scope>
    <source>
        <strain evidence="1">Rsan-2018</strain>
        <tissue evidence="1">Larvae</tissue>
    </source>
</reference>
<accession>A0A9D4PMT7</accession>
<reference evidence="1" key="1">
    <citation type="journal article" date="2020" name="Cell">
        <title>Large-Scale Comparative Analyses of Tick Genomes Elucidate Their Genetic Diversity and Vector Capacities.</title>
        <authorList>
            <consortium name="Tick Genome and Microbiome Consortium (TIGMIC)"/>
            <person name="Jia N."/>
            <person name="Wang J."/>
            <person name="Shi W."/>
            <person name="Du L."/>
            <person name="Sun Y."/>
            <person name="Zhan W."/>
            <person name="Jiang J.F."/>
            <person name="Wang Q."/>
            <person name="Zhang B."/>
            <person name="Ji P."/>
            <person name="Bell-Sakyi L."/>
            <person name="Cui X.M."/>
            <person name="Yuan T.T."/>
            <person name="Jiang B.G."/>
            <person name="Yang W.F."/>
            <person name="Lam T.T."/>
            <person name="Chang Q.C."/>
            <person name="Ding S.J."/>
            <person name="Wang X.J."/>
            <person name="Zhu J.G."/>
            <person name="Ruan X.D."/>
            <person name="Zhao L."/>
            <person name="Wei J.T."/>
            <person name="Ye R.Z."/>
            <person name="Que T.C."/>
            <person name="Du C.H."/>
            <person name="Zhou Y.H."/>
            <person name="Cheng J.X."/>
            <person name="Dai P.F."/>
            <person name="Guo W.B."/>
            <person name="Han X.H."/>
            <person name="Huang E.J."/>
            <person name="Li L.F."/>
            <person name="Wei W."/>
            <person name="Gao Y.C."/>
            <person name="Liu J.Z."/>
            <person name="Shao H.Z."/>
            <person name="Wang X."/>
            <person name="Wang C.C."/>
            <person name="Yang T.C."/>
            <person name="Huo Q.B."/>
            <person name="Li W."/>
            <person name="Chen H.Y."/>
            <person name="Chen S.E."/>
            <person name="Zhou L.G."/>
            <person name="Ni X.B."/>
            <person name="Tian J.H."/>
            <person name="Sheng Y."/>
            <person name="Liu T."/>
            <person name="Pan Y.S."/>
            <person name="Xia L.Y."/>
            <person name="Li J."/>
            <person name="Zhao F."/>
            <person name="Cao W.C."/>
        </authorList>
    </citation>
    <scope>NUCLEOTIDE SEQUENCE</scope>
    <source>
        <strain evidence="1">Rsan-2018</strain>
    </source>
</reference>
<evidence type="ECO:0000313" key="1">
    <source>
        <dbReference type="EMBL" id="KAH7948082.1"/>
    </source>
</evidence>
<dbReference type="AlphaFoldDB" id="A0A9D4PMT7"/>
<gene>
    <name evidence="1" type="ORF">HPB52_018363</name>
</gene>
<organism evidence="1 2">
    <name type="scientific">Rhipicephalus sanguineus</name>
    <name type="common">Brown dog tick</name>
    <name type="synonym">Ixodes sanguineus</name>
    <dbReference type="NCBI Taxonomy" id="34632"/>
    <lineage>
        <taxon>Eukaryota</taxon>
        <taxon>Metazoa</taxon>
        <taxon>Ecdysozoa</taxon>
        <taxon>Arthropoda</taxon>
        <taxon>Chelicerata</taxon>
        <taxon>Arachnida</taxon>
        <taxon>Acari</taxon>
        <taxon>Parasitiformes</taxon>
        <taxon>Ixodida</taxon>
        <taxon>Ixodoidea</taxon>
        <taxon>Ixodidae</taxon>
        <taxon>Rhipicephalinae</taxon>
        <taxon>Rhipicephalus</taxon>
        <taxon>Rhipicephalus</taxon>
    </lineage>
</organism>
<dbReference type="Gene3D" id="1.25.10.10">
    <property type="entry name" value="Leucine-rich Repeat Variant"/>
    <property type="match status" value="1"/>
</dbReference>
<protein>
    <submittedName>
        <fullName evidence="1">Uncharacterized protein</fullName>
    </submittedName>
</protein>
<dbReference type="EMBL" id="JABSTV010001252">
    <property type="protein sequence ID" value="KAH7948082.1"/>
    <property type="molecule type" value="Genomic_DNA"/>
</dbReference>
<name>A0A9D4PMT7_RHISA</name>
<dbReference type="InterPro" id="IPR016024">
    <property type="entry name" value="ARM-type_fold"/>
</dbReference>
<evidence type="ECO:0000313" key="2">
    <source>
        <dbReference type="Proteomes" id="UP000821837"/>
    </source>
</evidence>
<dbReference type="SUPFAM" id="SSF48371">
    <property type="entry name" value="ARM repeat"/>
    <property type="match status" value="1"/>
</dbReference>
<dbReference type="VEuPathDB" id="VectorBase:RSAN_040308"/>